<dbReference type="EMBL" id="JAJJMB010010578">
    <property type="protein sequence ID" value="KAI3907775.1"/>
    <property type="molecule type" value="Genomic_DNA"/>
</dbReference>
<dbReference type="AlphaFoldDB" id="A0AAD4XEQ4"/>
<protein>
    <submittedName>
        <fullName evidence="1">Uncharacterized protein</fullName>
    </submittedName>
</protein>
<accession>A0AAD4XEQ4</accession>
<name>A0AAD4XEQ4_9MAGN</name>
<sequence length="68" mass="7833">MIKDICVGYLGIYWNTAMTGIAKCIRAKHWMENRLPRKQVFRIPNSDSSIKKCLSLDMIGCSDSMVFF</sequence>
<evidence type="ECO:0000313" key="2">
    <source>
        <dbReference type="Proteomes" id="UP001202328"/>
    </source>
</evidence>
<gene>
    <name evidence="1" type="ORF">MKW98_008452</name>
</gene>
<comment type="caution">
    <text evidence="1">The sequence shown here is derived from an EMBL/GenBank/DDBJ whole genome shotgun (WGS) entry which is preliminary data.</text>
</comment>
<reference evidence="1" key="1">
    <citation type="submission" date="2022-04" db="EMBL/GenBank/DDBJ databases">
        <title>A functionally conserved STORR gene fusion in Papaver species that diverged 16.8 million years ago.</title>
        <authorList>
            <person name="Catania T."/>
        </authorList>
    </citation>
    <scope>NUCLEOTIDE SEQUENCE</scope>
    <source>
        <strain evidence="1">S-188037</strain>
    </source>
</reference>
<organism evidence="1 2">
    <name type="scientific">Papaver atlanticum</name>
    <dbReference type="NCBI Taxonomy" id="357466"/>
    <lineage>
        <taxon>Eukaryota</taxon>
        <taxon>Viridiplantae</taxon>
        <taxon>Streptophyta</taxon>
        <taxon>Embryophyta</taxon>
        <taxon>Tracheophyta</taxon>
        <taxon>Spermatophyta</taxon>
        <taxon>Magnoliopsida</taxon>
        <taxon>Ranunculales</taxon>
        <taxon>Papaveraceae</taxon>
        <taxon>Papaveroideae</taxon>
        <taxon>Papaver</taxon>
    </lineage>
</organism>
<keyword evidence="2" id="KW-1185">Reference proteome</keyword>
<evidence type="ECO:0000313" key="1">
    <source>
        <dbReference type="EMBL" id="KAI3907775.1"/>
    </source>
</evidence>
<proteinExistence type="predicted"/>
<dbReference type="Proteomes" id="UP001202328">
    <property type="component" value="Unassembled WGS sequence"/>
</dbReference>